<reference evidence="5" key="1">
    <citation type="journal article" date="2019" name="Int. J. Syst. Evol. Microbiol.">
        <title>The Global Catalogue of Microorganisms (GCM) 10K type strain sequencing project: providing services to taxonomists for standard genome sequencing and annotation.</title>
        <authorList>
            <consortium name="The Broad Institute Genomics Platform"/>
            <consortium name="The Broad Institute Genome Sequencing Center for Infectious Disease"/>
            <person name="Wu L."/>
            <person name="Ma J."/>
        </authorList>
    </citation>
    <scope>NUCLEOTIDE SEQUENCE [LARGE SCALE GENOMIC DNA]</scope>
    <source>
        <strain evidence="5">CCUG 48216</strain>
    </source>
</reference>
<evidence type="ECO:0000259" key="3">
    <source>
        <dbReference type="Pfam" id="PF08338"/>
    </source>
</evidence>
<dbReference type="PANTHER" id="PTHR11092:SF0">
    <property type="entry name" value="EPIMERASE FAMILY PROTEIN SDR39U1"/>
    <property type="match status" value="1"/>
</dbReference>
<dbReference type="PANTHER" id="PTHR11092">
    <property type="entry name" value="SUGAR NUCLEOTIDE EPIMERASE RELATED"/>
    <property type="match status" value="1"/>
</dbReference>
<dbReference type="RefSeq" id="WP_240269763.1">
    <property type="nucleotide sequence ID" value="NZ_JAKSXN010000031.1"/>
</dbReference>
<accession>A0ABW3SEQ2</accession>
<protein>
    <submittedName>
        <fullName evidence="4">TIGR01777 family oxidoreductase</fullName>
    </submittedName>
</protein>
<name>A0ABW3SEQ2_9BACL</name>
<comment type="similarity">
    <text evidence="1">Belongs to the NAD(P)-dependent epimerase/dehydratase family. SDR39U1 subfamily.</text>
</comment>
<feature type="domain" description="NAD-dependent epimerase/dehydratase" evidence="2">
    <location>
        <begin position="5"/>
        <end position="227"/>
    </location>
</feature>
<evidence type="ECO:0000259" key="2">
    <source>
        <dbReference type="Pfam" id="PF01370"/>
    </source>
</evidence>
<feature type="domain" description="DUF1731" evidence="3">
    <location>
        <begin position="260"/>
        <end position="306"/>
    </location>
</feature>
<keyword evidence="5" id="KW-1185">Reference proteome</keyword>
<dbReference type="EMBL" id="JBHTKZ010000029">
    <property type="protein sequence ID" value="MFD1182665.1"/>
    <property type="molecule type" value="Genomic_DNA"/>
</dbReference>
<dbReference type="InterPro" id="IPR010099">
    <property type="entry name" value="SDR39U1"/>
</dbReference>
<sequence length="309" mass="33670">MKTAIFGGSGFIGRALAEFWLSQGHEVLIVTRGGAGGTRWLREADASAALFTSVTWAELESSPSRLEGTSTIVNLAGASLNQRWSKPTKRQILESRLESTRAVARAVERMNRKPEVILQGSAVGIYGTSFTEEYAENSAVPFPPSDFLAEVTTAWEETADREFRGVRMVKLRTGVVLGLDGGAYPLMRLPYLLGIGGSIGSGKQWVPWIHLQDMVRLIDYCATHPEVHGPVNAVSPQPVTNLEFGRTVCRVHRRPFWLPLPATVLRTVLGEMSLLLLEGQKVAPHAALDAGFAFAFPDLESAVADLKKS</sequence>
<dbReference type="InterPro" id="IPR036291">
    <property type="entry name" value="NAD(P)-bd_dom_sf"/>
</dbReference>
<proteinExistence type="inferred from homology"/>
<evidence type="ECO:0000313" key="5">
    <source>
        <dbReference type="Proteomes" id="UP001597211"/>
    </source>
</evidence>
<evidence type="ECO:0000256" key="1">
    <source>
        <dbReference type="ARBA" id="ARBA00009353"/>
    </source>
</evidence>
<evidence type="ECO:0000313" key="4">
    <source>
        <dbReference type="EMBL" id="MFD1182665.1"/>
    </source>
</evidence>
<organism evidence="4 5">
    <name type="scientific">Paenibacillus timonensis</name>
    <dbReference type="NCBI Taxonomy" id="225915"/>
    <lineage>
        <taxon>Bacteria</taxon>
        <taxon>Bacillati</taxon>
        <taxon>Bacillota</taxon>
        <taxon>Bacilli</taxon>
        <taxon>Bacillales</taxon>
        <taxon>Paenibacillaceae</taxon>
        <taxon>Paenibacillus</taxon>
    </lineage>
</organism>
<dbReference type="InterPro" id="IPR013549">
    <property type="entry name" value="DUF1731"/>
</dbReference>
<dbReference type="SUPFAM" id="SSF51735">
    <property type="entry name" value="NAD(P)-binding Rossmann-fold domains"/>
    <property type="match status" value="1"/>
</dbReference>
<dbReference type="Gene3D" id="3.40.50.720">
    <property type="entry name" value="NAD(P)-binding Rossmann-like Domain"/>
    <property type="match status" value="1"/>
</dbReference>
<dbReference type="NCBIfam" id="TIGR01777">
    <property type="entry name" value="yfcH"/>
    <property type="match status" value="1"/>
</dbReference>
<dbReference type="Proteomes" id="UP001597211">
    <property type="component" value="Unassembled WGS sequence"/>
</dbReference>
<dbReference type="InterPro" id="IPR001509">
    <property type="entry name" value="Epimerase_deHydtase"/>
</dbReference>
<dbReference type="Pfam" id="PF01370">
    <property type="entry name" value="Epimerase"/>
    <property type="match status" value="1"/>
</dbReference>
<dbReference type="Pfam" id="PF08338">
    <property type="entry name" value="DUF1731"/>
    <property type="match status" value="1"/>
</dbReference>
<comment type="caution">
    <text evidence="4">The sequence shown here is derived from an EMBL/GenBank/DDBJ whole genome shotgun (WGS) entry which is preliminary data.</text>
</comment>
<gene>
    <name evidence="4" type="ORF">ACFQ2Z_15000</name>
</gene>